<gene>
    <name evidence="1" type="ORF">N7472_008229</name>
</gene>
<keyword evidence="2" id="KW-1185">Reference proteome</keyword>
<dbReference type="Proteomes" id="UP001150879">
    <property type="component" value="Unassembled WGS sequence"/>
</dbReference>
<evidence type="ECO:0000313" key="2">
    <source>
        <dbReference type="Proteomes" id="UP001150879"/>
    </source>
</evidence>
<reference evidence="1" key="1">
    <citation type="submission" date="2022-11" db="EMBL/GenBank/DDBJ databases">
        <authorList>
            <person name="Petersen C."/>
        </authorList>
    </citation>
    <scope>NUCLEOTIDE SEQUENCE</scope>
    <source>
        <strain evidence="1">IBT 16849</strain>
    </source>
</reference>
<organism evidence="1 2">
    <name type="scientific">Penicillium cf. griseofulvum</name>
    <dbReference type="NCBI Taxonomy" id="2972120"/>
    <lineage>
        <taxon>Eukaryota</taxon>
        <taxon>Fungi</taxon>
        <taxon>Dikarya</taxon>
        <taxon>Ascomycota</taxon>
        <taxon>Pezizomycotina</taxon>
        <taxon>Eurotiomycetes</taxon>
        <taxon>Eurotiomycetidae</taxon>
        <taxon>Eurotiales</taxon>
        <taxon>Aspergillaceae</taxon>
        <taxon>Penicillium</taxon>
    </lineage>
</organism>
<dbReference type="EMBL" id="JAPQKP010000005">
    <property type="protein sequence ID" value="KAJ5189215.1"/>
    <property type="molecule type" value="Genomic_DNA"/>
</dbReference>
<dbReference type="AlphaFoldDB" id="A0A9W9J2L7"/>
<protein>
    <submittedName>
        <fullName evidence="1">Uncharacterized protein</fullName>
    </submittedName>
</protein>
<proteinExistence type="predicted"/>
<reference evidence="1" key="2">
    <citation type="journal article" date="2023" name="IMA Fungus">
        <title>Comparative genomic study of the Penicillium genus elucidates a diverse pangenome and 15 lateral gene transfer events.</title>
        <authorList>
            <person name="Petersen C."/>
            <person name="Sorensen T."/>
            <person name="Nielsen M.R."/>
            <person name="Sondergaard T.E."/>
            <person name="Sorensen J.L."/>
            <person name="Fitzpatrick D.A."/>
            <person name="Frisvad J.C."/>
            <person name="Nielsen K.L."/>
        </authorList>
    </citation>
    <scope>NUCLEOTIDE SEQUENCE</scope>
    <source>
        <strain evidence="1">IBT 16849</strain>
    </source>
</reference>
<accession>A0A9W9J2L7</accession>
<name>A0A9W9J2L7_9EURO</name>
<comment type="caution">
    <text evidence="1">The sequence shown here is derived from an EMBL/GenBank/DDBJ whole genome shotgun (WGS) entry which is preliminary data.</text>
</comment>
<evidence type="ECO:0000313" key="1">
    <source>
        <dbReference type="EMBL" id="KAJ5189215.1"/>
    </source>
</evidence>
<sequence>MYTAALLIIVSCNISISPPKNRGSANTGSNRLCRRITAITAGPLPRKIGPESTQCPDLGIGAALLPIWGELIVIFTNTAR</sequence>